<dbReference type="GO" id="GO:0005524">
    <property type="term" value="F:ATP binding"/>
    <property type="evidence" value="ECO:0007669"/>
    <property type="project" value="UniProtKB-KW"/>
</dbReference>
<keyword evidence="1" id="KW-0547">Nucleotide-binding</keyword>
<gene>
    <name evidence="5" type="ORF">EB796_001376</name>
</gene>
<evidence type="ECO:0000256" key="1">
    <source>
        <dbReference type="ARBA" id="ARBA00022741"/>
    </source>
</evidence>
<dbReference type="OrthoDB" id="68483at2759"/>
<name>A0A7J7KQ52_BUGNE</name>
<dbReference type="PROSITE" id="PS00108">
    <property type="entry name" value="PROTEIN_KINASE_ST"/>
    <property type="match status" value="1"/>
</dbReference>
<dbReference type="PROSITE" id="PS50011">
    <property type="entry name" value="PROTEIN_KINASE_DOM"/>
    <property type="match status" value="1"/>
</dbReference>
<evidence type="ECO:0000313" key="5">
    <source>
        <dbReference type="EMBL" id="KAF6040314.1"/>
    </source>
</evidence>
<dbReference type="AlphaFoldDB" id="A0A7J7KQ52"/>
<dbReference type="SUPFAM" id="SSF56112">
    <property type="entry name" value="Protein kinase-like (PK-like)"/>
    <property type="match status" value="1"/>
</dbReference>
<dbReference type="SMART" id="SM00220">
    <property type="entry name" value="S_TKc"/>
    <property type="match status" value="1"/>
</dbReference>
<accession>A0A7J7KQ52</accession>
<feature type="domain" description="Protein kinase" evidence="4">
    <location>
        <begin position="160"/>
        <end position="442"/>
    </location>
</feature>
<dbReference type="InterPro" id="IPR000719">
    <property type="entry name" value="Prot_kinase_dom"/>
</dbReference>
<dbReference type="Gene3D" id="1.10.510.10">
    <property type="entry name" value="Transferase(Phosphotransferase) domain 1"/>
    <property type="match status" value="1"/>
</dbReference>
<dbReference type="PANTHER" id="PTHR24346:SF77">
    <property type="entry name" value="SERINE THREONINE PROTEIN KINASE"/>
    <property type="match status" value="1"/>
</dbReference>
<comment type="caution">
    <text evidence="5">The sequence shown here is derived from an EMBL/GenBank/DDBJ whole genome shotgun (WGS) entry which is preliminary data.</text>
</comment>
<feature type="region of interest" description="Disordered" evidence="3">
    <location>
        <begin position="200"/>
        <end position="223"/>
    </location>
</feature>
<feature type="region of interest" description="Disordered" evidence="3">
    <location>
        <begin position="138"/>
        <end position="166"/>
    </location>
</feature>
<organism evidence="5 6">
    <name type="scientific">Bugula neritina</name>
    <name type="common">Brown bryozoan</name>
    <name type="synonym">Sertularia neritina</name>
    <dbReference type="NCBI Taxonomy" id="10212"/>
    <lineage>
        <taxon>Eukaryota</taxon>
        <taxon>Metazoa</taxon>
        <taxon>Spiralia</taxon>
        <taxon>Lophotrochozoa</taxon>
        <taxon>Bryozoa</taxon>
        <taxon>Gymnolaemata</taxon>
        <taxon>Cheilostomatida</taxon>
        <taxon>Flustrina</taxon>
        <taxon>Buguloidea</taxon>
        <taxon>Bugulidae</taxon>
        <taxon>Bugula</taxon>
    </lineage>
</organism>
<evidence type="ECO:0000256" key="3">
    <source>
        <dbReference type="SAM" id="MobiDB-lite"/>
    </source>
</evidence>
<evidence type="ECO:0000313" key="6">
    <source>
        <dbReference type="Proteomes" id="UP000593567"/>
    </source>
</evidence>
<dbReference type="Gene3D" id="3.30.200.20">
    <property type="entry name" value="Phosphorylase Kinase, domain 1"/>
    <property type="match status" value="1"/>
</dbReference>
<dbReference type="GO" id="GO:0035556">
    <property type="term" value="P:intracellular signal transduction"/>
    <property type="evidence" value="ECO:0007669"/>
    <property type="project" value="TreeGrafter"/>
</dbReference>
<proteinExistence type="predicted"/>
<dbReference type="Pfam" id="PF00069">
    <property type="entry name" value="Pkinase"/>
    <property type="match status" value="1"/>
</dbReference>
<dbReference type="InterPro" id="IPR011009">
    <property type="entry name" value="Kinase-like_dom_sf"/>
</dbReference>
<dbReference type="GO" id="GO:0005516">
    <property type="term" value="F:calmodulin binding"/>
    <property type="evidence" value="ECO:0007669"/>
    <property type="project" value="TreeGrafter"/>
</dbReference>
<protein>
    <submittedName>
        <fullName evidence="5">CAMKK2</fullName>
    </submittedName>
</protein>
<keyword evidence="2" id="KW-0067">ATP-binding</keyword>
<dbReference type="InterPro" id="IPR008271">
    <property type="entry name" value="Ser/Thr_kinase_AS"/>
</dbReference>
<evidence type="ECO:0000259" key="4">
    <source>
        <dbReference type="PROSITE" id="PS50011"/>
    </source>
</evidence>
<dbReference type="PANTHER" id="PTHR24346">
    <property type="entry name" value="MAP/MICROTUBULE AFFINITY-REGULATING KINASE"/>
    <property type="match status" value="1"/>
</dbReference>
<keyword evidence="6" id="KW-1185">Reference proteome</keyword>
<evidence type="ECO:0000256" key="2">
    <source>
        <dbReference type="ARBA" id="ARBA00022840"/>
    </source>
</evidence>
<dbReference type="GO" id="GO:0005737">
    <property type="term" value="C:cytoplasm"/>
    <property type="evidence" value="ECO:0007669"/>
    <property type="project" value="TreeGrafter"/>
</dbReference>
<sequence length="567" mass="62810">MLKTMCNYLLKKQCGARLCSCTCSYSHCKRVKLASSLAVLYFYVLKAGSSAVAHKDSLSQNTKSEVKVIMNTGTTKVSLDATDKQGILAASKGSISLANDKTVHNNNDSNMANNNDIGGSPPICNGNRFLMPEKVLPRQSKSVDAPNDYVSRKTSSAANSTAARQSDKGSYGLVKLAYNENDHIHYAMKILSKKKLIKKAGFPRRPPPRRPPNSGSGTPPVAPPAPFNPLEKVYIEIAILKKLNHPNVVKLVEVLDDPEQDSLYMAFELVEHGEVLVVPTDDPLPEELAWKYYRDVVHGLEYLHHQKIVHRDIKPSNLLLSESGHIKICDFGVSNEFTGADALLSNTAGTPAFMAPEALVTTRQQYSGRALDIWALGITLYCFCPYLDDIPVALHQKIKKDPVVHPTSPGVSEGCKDCINQMLVKDPNERATLERLKQHHWVTKNNSSPMLSMAENCPNGIIEISAEDIKNSIRTIPKIETLLFPGVIHSHVAHTCRYWYGRYSKINPSNILLKNGLCQLREAGLTYQLKANYLLLRKNPNSPPIPYLTQSRRSARLIGANNILNLK</sequence>
<feature type="compositionally biased region" description="Polar residues" evidence="3">
    <location>
        <begin position="152"/>
        <end position="164"/>
    </location>
</feature>
<reference evidence="5" key="1">
    <citation type="submission" date="2020-06" db="EMBL/GenBank/DDBJ databases">
        <title>Draft genome of Bugula neritina, a colonial animal packing powerful symbionts and potential medicines.</title>
        <authorList>
            <person name="Rayko M."/>
        </authorList>
    </citation>
    <scope>NUCLEOTIDE SEQUENCE [LARGE SCALE GENOMIC DNA]</scope>
    <source>
        <strain evidence="5">Kwan_BN1</strain>
    </source>
</reference>
<dbReference type="EMBL" id="VXIV02000162">
    <property type="protein sequence ID" value="KAF6040314.1"/>
    <property type="molecule type" value="Genomic_DNA"/>
</dbReference>
<dbReference type="GO" id="GO:0004683">
    <property type="term" value="F:calcium/calmodulin-dependent protein kinase activity"/>
    <property type="evidence" value="ECO:0007669"/>
    <property type="project" value="TreeGrafter"/>
</dbReference>
<dbReference type="Proteomes" id="UP000593567">
    <property type="component" value="Unassembled WGS sequence"/>
</dbReference>